<evidence type="ECO:0000256" key="2">
    <source>
        <dbReference type="ARBA" id="ARBA00022723"/>
    </source>
</evidence>
<dbReference type="PANTHER" id="PTHR12420">
    <property type="entry name" value="PHD FINGER PROTEIN"/>
    <property type="match status" value="1"/>
</dbReference>
<dbReference type="CDD" id="cd15673">
    <property type="entry name" value="ePHD_PHF6_like"/>
    <property type="match status" value="1"/>
</dbReference>
<evidence type="ECO:0000256" key="3">
    <source>
        <dbReference type="ARBA" id="ARBA00022771"/>
    </source>
</evidence>
<dbReference type="Gene3D" id="3.30.40.10">
    <property type="entry name" value="Zinc/RING finger domain, C3HC4 (zinc finger)"/>
    <property type="match status" value="1"/>
</dbReference>
<dbReference type="InterPro" id="IPR051188">
    <property type="entry name" value="PHD-type_Zinc_Finger"/>
</dbReference>
<reference evidence="8" key="1">
    <citation type="journal article" date="2023" name="Science">
        <title>Genome structures resolve the early diversification of teleost fishes.</title>
        <authorList>
            <person name="Parey E."/>
            <person name="Louis A."/>
            <person name="Montfort J."/>
            <person name="Bouchez O."/>
            <person name="Roques C."/>
            <person name="Iampietro C."/>
            <person name="Lluch J."/>
            <person name="Castinel A."/>
            <person name="Donnadieu C."/>
            <person name="Desvignes T."/>
            <person name="Floi Bucao C."/>
            <person name="Jouanno E."/>
            <person name="Wen M."/>
            <person name="Mejri S."/>
            <person name="Dirks R."/>
            <person name="Jansen H."/>
            <person name="Henkel C."/>
            <person name="Chen W.J."/>
            <person name="Zahm M."/>
            <person name="Cabau C."/>
            <person name="Klopp C."/>
            <person name="Thompson A.W."/>
            <person name="Robinson-Rechavi M."/>
            <person name="Braasch I."/>
            <person name="Lecointre G."/>
            <person name="Bobe J."/>
            <person name="Postlethwait J.H."/>
            <person name="Berthelot C."/>
            <person name="Roest Crollius H."/>
            <person name="Guiguen Y."/>
        </authorList>
    </citation>
    <scope>NUCLEOTIDE SEQUENCE</scope>
    <source>
        <strain evidence="8">WJC10195</strain>
    </source>
</reference>
<dbReference type="GO" id="GO:0005634">
    <property type="term" value="C:nucleus"/>
    <property type="evidence" value="ECO:0007669"/>
    <property type="project" value="UniProtKB-SubCell"/>
</dbReference>
<evidence type="ECO:0000313" key="9">
    <source>
        <dbReference type="Proteomes" id="UP001152622"/>
    </source>
</evidence>
<feature type="compositionally biased region" description="Basic and acidic residues" evidence="6">
    <location>
        <begin position="183"/>
        <end position="203"/>
    </location>
</feature>
<dbReference type="PROSITE" id="PS51805">
    <property type="entry name" value="EPHD"/>
    <property type="match status" value="1"/>
</dbReference>
<evidence type="ECO:0000256" key="4">
    <source>
        <dbReference type="ARBA" id="ARBA00022833"/>
    </source>
</evidence>
<keyword evidence="9" id="KW-1185">Reference proteome</keyword>
<comment type="subcellular location">
    <subcellularLocation>
        <location evidence="1">Nucleus</location>
    </subcellularLocation>
</comment>
<dbReference type="EMBL" id="JAINUF010000009">
    <property type="protein sequence ID" value="KAJ8350347.1"/>
    <property type="molecule type" value="Genomic_DNA"/>
</dbReference>
<sequence>MNRVRLFCGFCKSSKESPNTGPLLNKDDVVAHRNCLFFSSNIVNENTPDDDDLLGFQLKDVKEEIKRGSRLKCAKCRKSGATVGCEVKRCTKSYHYPCALDDGAQNIEDVDKGIFKIYCRFHKEGSDTKKDDSDENDNVVKRKRPRLSIGSGTRRIVDNDSSDSDESNNEADPEQALLETDLEDSRDLRENSPILDEHGRDMTEPQPSTSGAFQCKGAKSTAKPSAAQVNKTDGPDRPRRSEQAELTTKNQESKDQVQPNSGTENETDIDSDQESTSLLVPLKITQVVSVNLENLASVNSSGSGAWSSSGEAAHFWRKCREAGCVETIFRTFISAMNGISERILSEQASEEDCALALRVLEASRMLPEIFAQKDREYEERFLNLQQEMEAVKKSQSAARSAAKMKRLK</sequence>
<comment type="caution">
    <text evidence="8">The sequence shown here is derived from an EMBL/GenBank/DDBJ whole genome shotgun (WGS) entry which is preliminary data.</text>
</comment>
<feature type="compositionally biased region" description="Polar residues" evidence="6">
    <location>
        <begin position="244"/>
        <end position="264"/>
    </location>
</feature>
<proteinExistence type="predicted"/>
<feature type="region of interest" description="Disordered" evidence="6">
    <location>
        <begin position="126"/>
        <end position="274"/>
    </location>
</feature>
<feature type="compositionally biased region" description="Basic and acidic residues" evidence="6">
    <location>
        <begin position="233"/>
        <end position="243"/>
    </location>
</feature>
<evidence type="ECO:0000313" key="8">
    <source>
        <dbReference type="EMBL" id="KAJ8350347.1"/>
    </source>
</evidence>
<dbReference type="InterPro" id="IPR001965">
    <property type="entry name" value="Znf_PHD"/>
</dbReference>
<accession>A0A9Q1IS94</accession>
<feature type="compositionally biased region" description="Acidic residues" evidence="6">
    <location>
        <begin position="160"/>
        <end position="173"/>
    </location>
</feature>
<keyword evidence="3" id="KW-0863">Zinc-finger</keyword>
<keyword evidence="2" id="KW-0479">Metal-binding</keyword>
<dbReference type="PANTHER" id="PTHR12420:SF4">
    <property type="entry name" value="PHD FINGER PROTEIN 11"/>
    <property type="match status" value="1"/>
</dbReference>
<keyword evidence="4" id="KW-0862">Zinc</keyword>
<protein>
    <recommendedName>
        <fullName evidence="7">PHD-type domain-containing protein</fullName>
    </recommendedName>
</protein>
<gene>
    <name evidence="8" type="ORF">SKAU_G00254770</name>
</gene>
<dbReference type="Proteomes" id="UP001152622">
    <property type="component" value="Chromosome 9"/>
</dbReference>
<feature type="domain" description="PHD-type" evidence="7">
    <location>
        <begin position="5"/>
        <end position="123"/>
    </location>
</feature>
<dbReference type="AlphaFoldDB" id="A0A9Q1IS94"/>
<dbReference type="GO" id="GO:0008270">
    <property type="term" value="F:zinc ion binding"/>
    <property type="evidence" value="ECO:0007669"/>
    <property type="project" value="UniProtKB-KW"/>
</dbReference>
<evidence type="ECO:0000259" key="7">
    <source>
        <dbReference type="PROSITE" id="PS51805"/>
    </source>
</evidence>
<dbReference type="InterPro" id="IPR013083">
    <property type="entry name" value="Znf_RING/FYVE/PHD"/>
</dbReference>
<evidence type="ECO:0000256" key="6">
    <source>
        <dbReference type="SAM" id="MobiDB-lite"/>
    </source>
</evidence>
<evidence type="ECO:0000256" key="5">
    <source>
        <dbReference type="ARBA" id="ARBA00023242"/>
    </source>
</evidence>
<dbReference type="InterPro" id="IPR034732">
    <property type="entry name" value="EPHD"/>
</dbReference>
<organism evidence="8 9">
    <name type="scientific">Synaphobranchus kaupii</name>
    <name type="common">Kaup's arrowtooth eel</name>
    <dbReference type="NCBI Taxonomy" id="118154"/>
    <lineage>
        <taxon>Eukaryota</taxon>
        <taxon>Metazoa</taxon>
        <taxon>Chordata</taxon>
        <taxon>Craniata</taxon>
        <taxon>Vertebrata</taxon>
        <taxon>Euteleostomi</taxon>
        <taxon>Actinopterygii</taxon>
        <taxon>Neopterygii</taxon>
        <taxon>Teleostei</taxon>
        <taxon>Anguilliformes</taxon>
        <taxon>Synaphobranchidae</taxon>
        <taxon>Synaphobranchus</taxon>
    </lineage>
</organism>
<evidence type="ECO:0000256" key="1">
    <source>
        <dbReference type="ARBA" id="ARBA00004123"/>
    </source>
</evidence>
<dbReference type="Pfam" id="PF13771">
    <property type="entry name" value="zf-HC5HC2H"/>
    <property type="match status" value="1"/>
</dbReference>
<name>A0A9Q1IS94_SYNKA</name>
<keyword evidence="5" id="KW-0539">Nucleus</keyword>
<dbReference type="OrthoDB" id="512616at2759"/>
<dbReference type="SMART" id="SM00249">
    <property type="entry name" value="PHD"/>
    <property type="match status" value="1"/>
</dbReference>